<evidence type="ECO:0000313" key="8">
    <source>
        <dbReference type="Proteomes" id="UP000260812"/>
    </source>
</evidence>
<keyword evidence="6" id="KW-0443">Lipid metabolism</keyword>
<dbReference type="InterPro" id="IPR022791">
    <property type="entry name" value="L-PG_synthase/AglD"/>
</dbReference>
<feature type="transmembrane region" description="Helical" evidence="6">
    <location>
        <begin position="223"/>
        <end position="246"/>
    </location>
</feature>
<keyword evidence="8" id="KW-1185">Reference proteome</keyword>
<dbReference type="GO" id="GO:0006629">
    <property type="term" value="P:lipid metabolic process"/>
    <property type="evidence" value="ECO:0007669"/>
    <property type="project" value="UniProtKB-KW"/>
</dbReference>
<evidence type="ECO:0000256" key="4">
    <source>
        <dbReference type="ARBA" id="ARBA00022989"/>
    </source>
</evidence>
<feature type="transmembrane region" description="Helical" evidence="6">
    <location>
        <begin position="41"/>
        <end position="64"/>
    </location>
</feature>
<dbReference type="RefSeq" id="WP_021635008.1">
    <property type="nucleotide sequence ID" value="NZ_QVLV01000008.1"/>
</dbReference>
<comment type="function">
    <text evidence="6">Catalyzes the transfer of a lysyl group from L-lysyl-tRNA(Lys) to membrane-bound phosphatidylglycerol (PG), which produces lysylphosphatidylglycerol (LPG), a major component of the bacterial membrane with a positive net charge. LPG synthesis contributes to bacterial virulence as it is involved in the resistance mechanism against cationic antimicrobial peptides (CAMP) produces by the host's immune system (defensins, cathelicidins) and by the competing microorganisms.</text>
</comment>
<feature type="transmembrane region" description="Helical" evidence="6">
    <location>
        <begin position="302"/>
        <end position="321"/>
    </location>
</feature>
<gene>
    <name evidence="6" type="primary">mprF</name>
    <name evidence="7" type="ORF">DXC51_13515</name>
</gene>
<evidence type="ECO:0000256" key="6">
    <source>
        <dbReference type="RuleBase" id="RU363042"/>
    </source>
</evidence>
<comment type="subcellular location">
    <subcellularLocation>
        <location evidence="1 6">Cell membrane</location>
        <topology evidence="1 6">Multi-pass membrane protein</topology>
    </subcellularLocation>
</comment>
<dbReference type="GO" id="GO:0050071">
    <property type="term" value="F:phosphatidylglycerol lysyltransferase activity"/>
    <property type="evidence" value="ECO:0007669"/>
    <property type="project" value="UniProtKB-EC"/>
</dbReference>
<evidence type="ECO:0000256" key="3">
    <source>
        <dbReference type="ARBA" id="ARBA00022692"/>
    </source>
</evidence>
<evidence type="ECO:0000313" key="7">
    <source>
        <dbReference type="EMBL" id="RGE59811.1"/>
    </source>
</evidence>
<dbReference type="Proteomes" id="UP000260812">
    <property type="component" value="Unassembled WGS sequence"/>
</dbReference>
<sequence length="346" mass="38240">METLKKYWKWLLVLTLVILVCLANRQSLPEILREVGKTPPMVIGAACLLSAGYFLAEGAVIHYMTKRYRPEFTCREGISCALYCAFYRVATLGSGSGVAEIYYLNTRGIEAGTATGMSLVQYILHKVAVALYGITGFIILCIQGDAVVRSYRLQMVLGCILTALITAVLITAVAGKKITARIFRLLDKKLKPGSKAEQKAHTFRKQAELCQQEGGVLLHDKKALLIICLLDAVKLSCWYMVPWLLFAGTTSLSLPDTMLLTALIQTLAAVIPCPSGIGAVEYVFSLFFGTYVSGVSAVSASLVYRFATFLFPCIPGAALAWRHYRWNKKRRMDRIRNNNERAGSQK</sequence>
<dbReference type="EMBL" id="QVLV01000008">
    <property type="protein sequence ID" value="RGE59811.1"/>
    <property type="molecule type" value="Genomic_DNA"/>
</dbReference>
<dbReference type="Pfam" id="PF03706">
    <property type="entry name" value="LPG_synthase_TM"/>
    <property type="match status" value="1"/>
</dbReference>
<dbReference type="PANTHER" id="PTHR39087:SF2">
    <property type="entry name" value="UPF0104 MEMBRANE PROTEIN MJ1595"/>
    <property type="match status" value="1"/>
</dbReference>
<evidence type="ECO:0000256" key="1">
    <source>
        <dbReference type="ARBA" id="ARBA00004651"/>
    </source>
</evidence>
<reference evidence="7" key="1">
    <citation type="submission" date="2018-08" db="EMBL/GenBank/DDBJ databases">
        <title>A genome reference for cultivated species of the human gut microbiota.</title>
        <authorList>
            <person name="Zou Y."/>
            <person name="Xue W."/>
            <person name="Luo G."/>
        </authorList>
    </citation>
    <scope>NUCLEOTIDE SEQUENCE [LARGE SCALE GENOMIC DNA]</scope>
    <source>
        <strain evidence="7">TF05-5AC</strain>
    </source>
</reference>
<name>A0A3E3I412_9FIRM</name>
<comment type="caution">
    <text evidence="7">The sequence shown here is derived from an EMBL/GenBank/DDBJ whole genome shotgun (WGS) entry which is preliminary data.</text>
</comment>
<evidence type="ECO:0000256" key="2">
    <source>
        <dbReference type="ARBA" id="ARBA00022475"/>
    </source>
</evidence>
<keyword evidence="6" id="KW-0046">Antibiotic resistance</keyword>
<comment type="similarity">
    <text evidence="6">Belongs to the LPG synthase family.</text>
</comment>
<keyword evidence="4 6" id="KW-1133">Transmembrane helix</keyword>
<organism evidence="7 8">
    <name type="scientific">Eisenbergiella massiliensis</name>
    <dbReference type="NCBI Taxonomy" id="1720294"/>
    <lineage>
        <taxon>Bacteria</taxon>
        <taxon>Bacillati</taxon>
        <taxon>Bacillota</taxon>
        <taxon>Clostridia</taxon>
        <taxon>Lachnospirales</taxon>
        <taxon>Lachnospiraceae</taxon>
        <taxon>Eisenbergiella</taxon>
    </lineage>
</organism>
<feature type="transmembrane region" description="Helical" evidence="6">
    <location>
        <begin position="155"/>
        <end position="175"/>
    </location>
</feature>
<protein>
    <recommendedName>
        <fullName evidence="6">Phosphatidylglycerol lysyltransferase</fullName>
        <ecNumber evidence="6">2.3.2.3</ecNumber>
    </recommendedName>
    <alternativeName>
        <fullName evidence="6">Lysylphosphatidylglycerol synthase</fullName>
    </alternativeName>
</protein>
<proteinExistence type="inferred from homology"/>
<dbReference type="AlphaFoldDB" id="A0A3E3I412"/>
<keyword evidence="2" id="KW-1003">Cell membrane</keyword>
<feature type="transmembrane region" description="Helical" evidence="6">
    <location>
        <begin position="123"/>
        <end position="143"/>
    </location>
</feature>
<keyword evidence="6" id="KW-0808">Transferase</keyword>
<feature type="transmembrane region" description="Helical" evidence="6">
    <location>
        <begin position="85"/>
        <end position="103"/>
    </location>
</feature>
<keyword evidence="3 6" id="KW-0812">Transmembrane</keyword>
<feature type="transmembrane region" description="Helical" evidence="6">
    <location>
        <begin position="258"/>
        <end position="282"/>
    </location>
</feature>
<dbReference type="EC" id="2.3.2.3" evidence="6"/>
<accession>A0A3E3I412</accession>
<dbReference type="GO" id="GO:0046677">
    <property type="term" value="P:response to antibiotic"/>
    <property type="evidence" value="ECO:0007669"/>
    <property type="project" value="UniProtKB-KW"/>
</dbReference>
<dbReference type="PANTHER" id="PTHR39087">
    <property type="entry name" value="UPF0104 MEMBRANE PROTEIN MJ1595"/>
    <property type="match status" value="1"/>
</dbReference>
<dbReference type="GeneID" id="97987860"/>
<keyword evidence="5 6" id="KW-0472">Membrane</keyword>
<evidence type="ECO:0000256" key="5">
    <source>
        <dbReference type="ARBA" id="ARBA00023136"/>
    </source>
</evidence>
<comment type="catalytic activity">
    <reaction evidence="6">
        <text>L-lysyl-tRNA(Lys) + a 1,2-diacyl-sn-glycero-3-phospho-(1'-sn-glycerol) = a 1,2-diacyl-sn-glycero-3-phospho-1'-(3'-O-L-lysyl)-sn-glycerol + tRNA(Lys)</text>
        <dbReference type="Rhea" id="RHEA:10668"/>
        <dbReference type="Rhea" id="RHEA-COMP:9696"/>
        <dbReference type="Rhea" id="RHEA-COMP:9697"/>
        <dbReference type="ChEBI" id="CHEBI:64716"/>
        <dbReference type="ChEBI" id="CHEBI:75792"/>
        <dbReference type="ChEBI" id="CHEBI:78442"/>
        <dbReference type="ChEBI" id="CHEBI:78529"/>
        <dbReference type="EC" id="2.3.2.3"/>
    </reaction>
</comment>
<dbReference type="GO" id="GO:0005886">
    <property type="term" value="C:plasma membrane"/>
    <property type="evidence" value="ECO:0007669"/>
    <property type="project" value="UniProtKB-SubCell"/>
</dbReference>